<name>E4XZM7_OIKDI</name>
<sequence length="141" mass="15984">MMKDQTRGICLQEIGLKEYVAHLNQSHRNNEDATTIDFWSAPSSSQLDNMIVHDKVFKNLTKLKKISETGQNIATRVQSIRMLRASETAPQGRKGTTKINFYVSNTLCPTLCAVCIEGSEKFCDQCEQYTVSANRAEFRPY</sequence>
<dbReference type="Proteomes" id="UP000001307">
    <property type="component" value="Unassembled WGS sequence"/>
</dbReference>
<dbReference type="AlphaFoldDB" id="E4XZM7"/>
<proteinExistence type="predicted"/>
<dbReference type="InParanoid" id="E4XZM7"/>
<keyword evidence="2" id="KW-1185">Reference proteome</keyword>
<dbReference type="EMBL" id="FN653419">
    <property type="protein sequence ID" value="CBY15089.1"/>
    <property type="molecule type" value="Genomic_DNA"/>
</dbReference>
<evidence type="ECO:0000313" key="1">
    <source>
        <dbReference type="EMBL" id="CBY15089.1"/>
    </source>
</evidence>
<reference evidence="1 2" key="1">
    <citation type="journal article" date="2010" name="Science">
        <title>Plasticity of animal genome architecture unmasked by rapid evolution of a pelagic tunicate.</title>
        <authorList>
            <person name="Denoeud F."/>
            <person name="Henriet S."/>
            <person name="Mungpakdee S."/>
            <person name="Aury J.M."/>
            <person name="Da Silva C."/>
            <person name="Brinkmann H."/>
            <person name="Mikhaleva J."/>
            <person name="Olsen L.C."/>
            <person name="Jubin C."/>
            <person name="Canestro C."/>
            <person name="Bouquet J.M."/>
            <person name="Danks G."/>
            <person name="Poulain J."/>
            <person name="Campsteijn C."/>
            <person name="Adamski M."/>
            <person name="Cross I."/>
            <person name="Yadetie F."/>
            <person name="Muffato M."/>
            <person name="Louis A."/>
            <person name="Butcher S."/>
            <person name="Tsagkogeorga G."/>
            <person name="Konrad A."/>
            <person name="Singh S."/>
            <person name="Jensen M.F."/>
            <person name="Cong E.H."/>
            <person name="Eikeseth-Otteraa H."/>
            <person name="Noel B."/>
            <person name="Anthouard V."/>
            <person name="Porcel B.M."/>
            <person name="Kachouri-Lafond R."/>
            <person name="Nishino A."/>
            <person name="Ugolini M."/>
            <person name="Chourrout P."/>
            <person name="Nishida H."/>
            <person name="Aasland R."/>
            <person name="Huzurbazar S."/>
            <person name="Westhof E."/>
            <person name="Delsuc F."/>
            <person name="Lehrach H."/>
            <person name="Reinhardt R."/>
            <person name="Weissenbach J."/>
            <person name="Roy S.W."/>
            <person name="Artiguenave F."/>
            <person name="Postlethwait J.H."/>
            <person name="Manak J.R."/>
            <person name="Thompson E.M."/>
            <person name="Jaillon O."/>
            <person name="Du Pasquier L."/>
            <person name="Boudinot P."/>
            <person name="Liberles D.A."/>
            <person name="Volff J.N."/>
            <person name="Philippe H."/>
            <person name="Lenhard B."/>
            <person name="Roest Crollius H."/>
            <person name="Wincker P."/>
            <person name="Chourrout D."/>
        </authorList>
    </citation>
    <scope>NUCLEOTIDE SEQUENCE [LARGE SCALE GENOMIC DNA]</scope>
</reference>
<organism evidence="1 2">
    <name type="scientific">Oikopleura dioica</name>
    <name type="common">Tunicate</name>
    <dbReference type="NCBI Taxonomy" id="34765"/>
    <lineage>
        <taxon>Eukaryota</taxon>
        <taxon>Metazoa</taxon>
        <taxon>Chordata</taxon>
        <taxon>Tunicata</taxon>
        <taxon>Appendicularia</taxon>
        <taxon>Copelata</taxon>
        <taxon>Oikopleuridae</taxon>
        <taxon>Oikopleura</taxon>
    </lineage>
</organism>
<gene>
    <name evidence="1" type="ORF">GSOID_T00011979001</name>
</gene>
<accession>E4XZM7</accession>
<evidence type="ECO:0000313" key="2">
    <source>
        <dbReference type="Proteomes" id="UP000001307"/>
    </source>
</evidence>
<protein>
    <submittedName>
        <fullName evidence="1">Uncharacterized protein</fullName>
    </submittedName>
</protein>